<evidence type="ECO:0000313" key="2">
    <source>
        <dbReference type="EMBL" id="MCL7715388.1"/>
    </source>
</evidence>
<accession>A0ABT0SJ93</accession>
<proteinExistence type="predicted"/>
<comment type="caution">
    <text evidence="2">The sequence shown here is derived from an EMBL/GenBank/DDBJ whole genome shotgun (WGS) entry which is preliminary data.</text>
</comment>
<protein>
    <submittedName>
        <fullName evidence="2">DUF1543 domain-containing protein</fullName>
    </submittedName>
</protein>
<dbReference type="Gene3D" id="3.10.20.10">
    <property type="match status" value="2"/>
</dbReference>
<reference evidence="2 3" key="1">
    <citation type="submission" date="2021-08" db="EMBL/GenBank/DDBJ databases">
        <title>Novel members of of the genus Stenotrophomonas from differernt environment.</title>
        <authorList>
            <person name="Deng Y."/>
        </authorList>
    </citation>
    <scope>NUCLEOTIDE SEQUENCE [LARGE SCALE GENOMIC DNA]</scope>
    <source>
        <strain evidence="2 3">CPCC 101365</strain>
    </source>
</reference>
<evidence type="ECO:0000259" key="1">
    <source>
        <dbReference type="Pfam" id="PF07566"/>
    </source>
</evidence>
<dbReference type="InterPro" id="IPR011440">
    <property type="entry name" value="DUF1543"/>
</dbReference>
<dbReference type="Proteomes" id="UP001431235">
    <property type="component" value="Unassembled WGS sequence"/>
</dbReference>
<organism evidence="2 3">
    <name type="scientific">Stenotrophomonas mori</name>
    <dbReference type="NCBI Taxonomy" id="2871096"/>
    <lineage>
        <taxon>Bacteria</taxon>
        <taxon>Pseudomonadati</taxon>
        <taxon>Pseudomonadota</taxon>
        <taxon>Gammaproteobacteria</taxon>
        <taxon>Lysobacterales</taxon>
        <taxon>Lysobacteraceae</taxon>
        <taxon>Stenotrophomonas</taxon>
    </lineage>
</organism>
<gene>
    <name evidence="2" type="ORF">K5L01_12130</name>
</gene>
<keyword evidence="3" id="KW-1185">Reference proteome</keyword>
<dbReference type="EMBL" id="JAIKTS010000004">
    <property type="protein sequence ID" value="MCL7715388.1"/>
    <property type="molecule type" value="Genomic_DNA"/>
</dbReference>
<dbReference type="Pfam" id="PF07566">
    <property type="entry name" value="DUF1543"/>
    <property type="match status" value="1"/>
</dbReference>
<feature type="domain" description="DUF1543" evidence="1">
    <location>
        <begin position="9"/>
        <end position="60"/>
    </location>
</feature>
<evidence type="ECO:0000313" key="3">
    <source>
        <dbReference type="Proteomes" id="UP001431235"/>
    </source>
</evidence>
<sequence>MLGGRHPRANIEVHDVVFVAAPCIEQAYPQLRDQWFGAPAGLHLDSWMAVDGVDRYRVRLSTQPPAEGPKLYFVNLGGYVDGAFGEEHGYLLVAAADPVQAKATALRQAAPHWLKPHRDALLDVDDCLRIGAVAGLHVHLVPGAHDGIAVQSDYLLLP</sequence>
<name>A0ABT0SJ93_9GAMM</name>